<feature type="domain" description="Disease resistance protein winged helix" evidence="1">
    <location>
        <begin position="61"/>
        <end position="109"/>
    </location>
</feature>
<dbReference type="PANTHER" id="PTHR23155:SF1205">
    <property type="entry name" value="DISEASE RESISTANCE PROTEIN RPM1"/>
    <property type="match status" value="1"/>
</dbReference>
<dbReference type="AlphaFoldDB" id="A9NLU7"/>
<evidence type="ECO:0000259" key="1">
    <source>
        <dbReference type="Pfam" id="PF23559"/>
    </source>
</evidence>
<dbReference type="InterPro" id="IPR058922">
    <property type="entry name" value="WHD_DRP"/>
</dbReference>
<dbReference type="PANTHER" id="PTHR23155">
    <property type="entry name" value="DISEASE RESISTANCE PROTEIN RP"/>
    <property type="match status" value="1"/>
</dbReference>
<protein>
    <recommendedName>
        <fullName evidence="1">Disease resistance protein winged helix domain-containing protein</fullName>
    </recommendedName>
</protein>
<dbReference type="InterPro" id="IPR044974">
    <property type="entry name" value="Disease_R_plants"/>
</dbReference>
<proteinExistence type="evidence at transcript level"/>
<dbReference type="GO" id="GO:0098542">
    <property type="term" value="P:defense response to other organism"/>
    <property type="evidence" value="ECO:0007669"/>
    <property type="project" value="TreeGrafter"/>
</dbReference>
<dbReference type="Pfam" id="PF23559">
    <property type="entry name" value="WHD_DRP"/>
    <property type="match status" value="1"/>
</dbReference>
<dbReference type="InterPro" id="IPR036388">
    <property type="entry name" value="WH-like_DNA-bd_sf"/>
</dbReference>
<organism evidence="2">
    <name type="scientific">Picea sitchensis</name>
    <name type="common">Sitka spruce</name>
    <name type="synonym">Pinus sitchensis</name>
    <dbReference type="NCBI Taxonomy" id="3332"/>
    <lineage>
        <taxon>Eukaryota</taxon>
        <taxon>Viridiplantae</taxon>
        <taxon>Streptophyta</taxon>
        <taxon>Embryophyta</taxon>
        <taxon>Tracheophyta</taxon>
        <taxon>Spermatophyta</taxon>
        <taxon>Pinopsida</taxon>
        <taxon>Pinidae</taxon>
        <taxon>Conifers I</taxon>
        <taxon>Pinales</taxon>
        <taxon>Pinaceae</taxon>
        <taxon>Picea</taxon>
    </lineage>
</organism>
<dbReference type="Gene3D" id="1.10.10.10">
    <property type="entry name" value="Winged helix-like DNA-binding domain superfamily/Winged helix DNA-binding domain"/>
    <property type="match status" value="1"/>
</dbReference>
<evidence type="ECO:0000313" key="2">
    <source>
        <dbReference type="EMBL" id="ABK21608.1"/>
    </source>
</evidence>
<dbReference type="EMBL" id="EF082236">
    <property type="protein sequence ID" value="ABK21608.1"/>
    <property type="molecule type" value="mRNA"/>
</dbReference>
<sequence>MKSKRAINDWKFALRQMQKVDLSFPITHPRIDRDLYQRLRWSYDALPTTADLKNCFLYCALFPEDALIREEDLVQMWISEGLIKTSDGDYDYLLDTGRSYVKLLLDRCF</sequence>
<reference evidence="2" key="1">
    <citation type="journal article" date="2008" name="BMC Genomics">
        <title>A conifer genomics resource of 200,000 spruce (Picea spp.) ESTs and 6,464 high-quality, sequence-finished full-length cDNAs for Sitka spruce (Picea sitchensis).</title>
        <authorList>
            <person name="Ralph S.G."/>
            <person name="Chun H.J."/>
            <person name="Kolosova N."/>
            <person name="Cooper D."/>
            <person name="Oddy C."/>
            <person name="Ritland C.E."/>
            <person name="Kirkpatrick R."/>
            <person name="Moore R."/>
            <person name="Barber S."/>
            <person name="Holt R.A."/>
            <person name="Jones S.J."/>
            <person name="Marra M.A."/>
            <person name="Douglas C.J."/>
            <person name="Ritland K."/>
            <person name="Bohlmann J."/>
        </authorList>
    </citation>
    <scope>NUCLEOTIDE SEQUENCE</scope>
    <source>
        <tissue evidence="2">Green portion of the leader tissue</tissue>
    </source>
</reference>
<name>A9NLU7_PICSI</name>
<accession>A9NLU7</accession>